<accession>A0A8B8AXG0</accession>
<gene>
    <name evidence="3" type="primary">LOC111105104</name>
</gene>
<dbReference type="PANTHER" id="PTHR31751">
    <property type="entry name" value="SI:CH211-108C17.2-RELATED-RELATED"/>
    <property type="match status" value="1"/>
</dbReference>
<reference evidence="3" key="1">
    <citation type="submission" date="2025-08" db="UniProtKB">
        <authorList>
            <consortium name="RefSeq"/>
        </authorList>
    </citation>
    <scope>IDENTIFICATION</scope>
    <source>
        <tissue evidence="3">Whole sample</tissue>
    </source>
</reference>
<dbReference type="OrthoDB" id="6132446at2759"/>
<dbReference type="PANTHER" id="PTHR31751:SF7">
    <property type="entry name" value="THAP-TYPE DOMAIN-CONTAINING PROTEIN"/>
    <property type="match status" value="1"/>
</dbReference>
<name>A0A8B8AXG0_CRAVI</name>
<proteinExistence type="predicted"/>
<feature type="region of interest" description="Disordered" evidence="1">
    <location>
        <begin position="34"/>
        <end position="53"/>
    </location>
</feature>
<dbReference type="RefSeq" id="XP_022294984.1">
    <property type="nucleotide sequence ID" value="XM_022439276.1"/>
</dbReference>
<evidence type="ECO:0000313" key="3">
    <source>
        <dbReference type="RefSeq" id="XP_022294984.1"/>
    </source>
</evidence>
<feature type="region of interest" description="Disordered" evidence="1">
    <location>
        <begin position="542"/>
        <end position="568"/>
    </location>
</feature>
<evidence type="ECO:0000256" key="1">
    <source>
        <dbReference type="SAM" id="MobiDB-lite"/>
    </source>
</evidence>
<protein>
    <submittedName>
        <fullName evidence="3">Uncharacterized protein LOC111105104</fullName>
    </submittedName>
</protein>
<feature type="compositionally biased region" description="Polar residues" evidence="1">
    <location>
        <begin position="542"/>
        <end position="555"/>
    </location>
</feature>
<dbReference type="KEGG" id="cvn:111105104"/>
<keyword evidence="2" id="KW-1185">Reference proteome</keyword>
<evidence type="ECO:0000313" key="2">
    <source>
        <dbReference type="Proteomes" id="UP000694844"/>
    </source>
</evidence>
<organism evidence="2 3">
    <name type="scientific">Crassostrea virginica</name>
    <name type="common">Eastern oyster</name>
    <dbReference type="NCBI Taxonomy" id="6565"/>
    <lineage>
        <taxon>Eukaryota</taxon>
        <taxon>Metazoa</taxon>
        <taxon>Spiralia</taxon>
        <taxon>Lophotrochozoa</taxon>
        <taxon>Mollusca</taxon>
        <taxon>Bivalvia</taxon>
        <taxon>Autobranchia</taxon>
        <taxon>Pteriomorphia</taxon>
        <taxon>Ostreida</taxon>
        <taxon>Ostreoidea</taxon>
        <taxon>Ostreidae</taxon>
        <taxon>Crassostrea</taxon>
    </lineage>
</organism>
<dbReference type="AlphaFoldDB" id="A0A8B8AXG0"/>
<dbReference type="GeneID" id="111105104"/>
<dbReference type="Proteomes" id="UP000694844">
    <property type="component" value="Chromosome 7"/>
</dbReference>
<sequence>MTFRFDEDMDVTECEDIDAQNEELSNILKEIFGDEEEVDEREQEENDMFDDEGDNDNADARGFCLWNEAQDDKDSEEQRFIKEKKFIVGERAIKDLISKIRCEKCGEDIIPSSITEGEKISSGVKYTYLCNNNHLGKWISTSFYGGRSVINMLLQLMILLSGASWEKFALGARFKNLTVGTARHFYMMQHQYRVAIEKSFSEHMGSVLKSLGGLPLSIAVDVRYDTPGFCANRSTAIFMDSQTKSIVHMELGDSREVERHSPRMEKVLVERGLNFLVHKSPLLIWEVTSDASRTIIALMKTDPFKHLQHSLDIWHKAKKLASSLADVAKKSKFRELLPWIRPLVNHFWWCCSSCKGKINKLVERWTGILHHVTNSHEWPGGRCHHPGMSSDAKNWLKRDSPSFQELRKIVTNREWCGSLKFYTTAQQTWAVENFFSHTLLHYCPKQNAYSYDSYSIRNMLAVMDHNYHKERDVATTLDGNPYVQGQVSRRTKMWVAYERRKVKEFSYIPDLIAACMLSTYGKSIRSFTKSTKAQELETVSKNLSGKANPGSSQLLDQMRSRKKQIMPP</sequence>